<dbReference type="InterPro" id="IPR001702">
    <property type="entry name" value="Porin_Gram-ve"/>
</dbReference>
<gene>
    <name evidence="13" type="ORF">PQR63_22430</name>
</gene>
<name>A0ABW8ZDD5_9BURK</name>
<evidence type="ECO:0000256" key="8">
    <source>
        <dbReference type="ARBA" id="ARBA00023114"/>
    </source>
</evidence>
<evidence type="ECO:0000256" key="3">
    <source>
        <dbReference type="ARBA" id="ARBA00022448"/>
    </source>
</evidence>
<evidence type="ECO:0000256" key="1">
    <source>
        <dbReference type="ARBA" id="ARBA00004571"/>
    </source>
</evidence>
<feature type="domain" description="Porin" evidence="12">
    <location>
        <begin position="18"/>
        <end position="322"/>
    </location>
</feature>
<dbReference type="PRINTS" id="PR00184">
    <property type="entry name" value="NEISSPPORIN"/>
</dbReference>
<evidence type="ECO:0000256" key="11">
    <source>
        <dbReference type="SAM" id="SignalP"/>
    </source>
</evidence>
<proteinExistence type="predicted"/>
<evidence type="ECO:0000256" key="10">
    <source>
        <dbReference type="ARBA" id="ARBA00023237"/>
    </source>
</evidence>
<reference evidence="13 14" key="1">
    <citation type="journal article" date="2024" name="Chem. Sci.">
        <title>Discovery of megapolipeptins by genome mining of a Burkholderiales bacteria collection.</title>
        <authorList>
            <person name="Paulo B.S."/>
            <person name="Recchia M.J.J."/>
            <person name="Lee S."/>
            <person name="Fergusson C.H."/>
            <person name="Romanowski S.B."/>
            <person name="Hernandez A."/>
            <person name="Krull N."/>
            <person name="Liu D.Y."/>
            <person name="Cavanagh H."/>
            <person name="Bos A."/>
            <person name="Gray C.A."/>
            <person name="Murphy B.T."/>
            <person name="Linington R.G."/>
            <person name="Eustaquio A.S."/>
        </authorList>
    </citation>
    <scope>NUCLEOTIDE SEQUENCE [LARGE SCALE GENOMIC DNA]</scope>
    <source>
        <strain evidence="13 14">RL21-008-BIB-B</strain>
    </source>
</reference>
<protein>
    <submittedName>
        <fullName evidence="13">Porin</fullName>
    </submittedName>
</protein>
<dbReference type="SUPFAM" id="SSF56935">
    <property type="entry name" value="Porins"/>
    <property type="match status" value="1"/>
</dbReference>
<evidence type="ECO:0000256" key="6">
    <source>
        <dbReference type="ARBA" id="ARBA00022729"/>
    </source>
</evidence>
<dbReference type="CDD" id="cd00342">
    <property type="entry name" value="gram_neg_porins"/>
    <property type="match status" value="1"/>
</dbReference>
<organism evidence="13 14">
    <name type="scientific">Herbaspirillum rhizosphaerae</name>
    <dbReference type="NCBI Taxonomy" id="346179"/>
    <lineage>
        <taxon>Bacteria</taxon>
        <taxon>Pseudomonadati</taxon>
        <taxon>Pseudomonadota</taxon>
        <taxon>Betaproteobacteria</taxon>
        <taxon>Burkholderiales</taxon>
        <taxon>Oxalobacteraceae</taxon>
        <taxon>Herbaspirillum</taxon>
    </lineage>
</organism>
<comment type="subcellular location">
    <subcellularLocation>
        <location evidence="1">Cell outer membrane</location>
        <topology evidence="1">Multi-pass membrane protein</topology>
    </subcellularLocation>
</comment>
<dbReference type="InterPro" id="IPR033900">
    <property type="entry name" value="Gram_neg_porin_domain"/>
</dbReference>
<keyword evidence="6 11" id="KW-0732">Signal</keyword>
<dbReference type="Pfam" id="PF13609">
    <property type="entry name" value="Porin_4"/>
    <property type="match status" value="1"/>
</dbReference>
<keyword evidence="3" id="KW-0813">Transport</keyword>
<evidence type="ECO:0000256" key="9">
    <source>
        <dbReference type="ARBA" id="ARBA00023136"/>
    </source>
</evidence>
<dbReference type="Proteomes" id="UP001629214">
    <property type="component" value="Unassembled WGS sequence"/>
</dbReference>
<dbReference type="EMBL" id="JAQQFR010000020">
    <property type="protein sequence ID" value="MFL9881172.1"/>
    <property type="molecule type" value="Genomic_DNA"/>
</dbReference>
<keyword evidence="9" id="KW-0472">Membrane</keyword>
<comment type="caution">
    <text evidence="13">The sequence shown here is derived from an EMBL/GenBank/DDBJ whole genome shotgun (WGS) entry which is preliminary data.</text>
</comment>
<dbReference type="RefSeq" id="WP_408170364.1">
    <property type="nucleotide sequence ID" value="NZ_JAQQFR010000020.1"/>
</dbReference>
<feature type="chain" id="PRO_5046953480" evidence="11">
    <location>
        <begin position="23"/>
        <end position="366"/>
    </location>
</feature>
<comment type="subunit">
    <text evidence="2">Homotrimer.</text>
</comment>
<evidence type="ECO:0000313" key="13">
    <source>
        <dbReference type="EMBL" id="MFL9881172.1"/>
    </source>
</evidence>
<keyword evidence="10" id="KW-0998">Cell outer membrane</keyword>
<feature type="signal peptide" evidence="11">
    <location>
        <begin position="1"/>
        <end position="22"/>
    </location>
</feature>
<dbReference type="InterPro" id="IPR023614">
    <property type="entry name" value="Porin_dom_sf"/>
</dbReference>
<keyword evidence="4" id="KW-1134">Transmembrane beta strand</keyword>
<evidence type="ECO:0000313" key="14">
    <source>
        <dbReference type="Proteomes" id="UP001629214"/>
    </source>
</evidence>
<evidence type="ECO:0000256" key="5">
    <source>
        <dbReference type="ARBA" id="ARBA00022692"/>
    </source>
</evidence>
<dbReference type="PRINTS" id="PR00182">
    <property type="entry name" value="ECOLNEIPORIN"/>
</dbReference>
<accession>A0ABW8ZDD5</accession>
<evidence type="ECO:0000256" key="4">
    <source>
        <dbReference type="ARBA" id="ARBA00022452"/>
    </source>
</evidence>
<dbReference type="InterPro" id="IPR050298">
    <property type="entry name" value="Gram-neg_bact_OMP"/>
</dbReference>
<keyword evidence="14" id="KW-1185">Reference proteome</keyword>
<keyword evidence="5" id="KW-0812">Transmembrane</keyword>
<dbReference type="Gene3D" id="2.40.160.10">
    <property type="entry name" value="Porin"/>
    <property type="match status" value="1"/>
</dbReference>
<evidence type="ECO:0000259" key="12">
    <source>
        <dbReference type="Pfam" id="PF13609"/>
    </source>
</evidence>
<evidence type="ECO:0000256" key="7">
    <source>
        <dbReference type="ARBA" id="ARBA00023065"/>
    </source>
</evidence>
<dbReference type="PANTHER" id="PTHR34501">
    <property type="entry name" value="PROTEIN YDDL-RELATED"/>
    <property type="match status" value="1"/>
</dbReference>
<keyword evidence="7" id="KW-0406">Ion transport</keyword>
<evidence type="ECO:0000256" key="2">
    <source>
        <dbReference type="ARBA" id="ARBA00011233"/>
    </source>
</evidence>
<sequence length="366" mass="38405">MKNYMVAALGLSAGICMSTAQAQSNVTIYGAIDAGITMANNSGPNNGNVVRMDSGTLYGNRLGFKGNEDLGGGNRAVFLMESGFAADNGGSTQGGLFFGRQAFVGVEGGFGSLTMGRQYTLDLEMAAYHAFVASRVNNFAGLSHWVDRLGDRVDNSIRYRSPEIGGFSVAALVGLGEQAGKSSASRTLNGGINYVNSALAMGATYLRINDVNGNRLTGVAVLDGQYKMGAATIHLAYTDTRGVAANSLCFSTCAARTGQIVRTYEAGLDYQFNPADRIYVGGALTRFSQDLSGKALQYNLAGFHALSKRTELYSLLSFTKTSGLGGFARAAFGTPDFGATAFATNPQGTADQGSQLALRIGMSHRF</sequence>
<dbReference type="PANTHER" id="PTHR34501:SF9">
    <property type="entry name" value="MAJOR OUTER MEMBRANE PROTEIN P.IA"/>
    <property type="match status" value="1"/>
</dbReference>
<dbReference type="InterPro" id="IPR002299">
    <property type="entry name" value="Porin_Neis"/>
</dbReference>
<keyword evidence="8" id="KW-0626">Porin</keyword>